<accession>A0ABQ6I1Q6</accession>
<dbReference type="EMBL" id="BSUK01000001">
    <property type="protein sequence ID" value="GMA24685.1"/>
    <property type="molecule type" value="Genomic_DNA"/>
</dbReference>
<protein>
    <submittedName>
        <fullName evidence="1">Uncharacterized protein</fullName>
    </submittedName>
</protein>
<evidence type="ECO:0000313" key="1">
    <source>
        <dbReference type="EMBL" id="GMA24685.1"/>
    </source>
</evidence>
<organism evidence="1 2">
    <name type="scientific">Luteimicrobium album</name>
    <dbReference type="NCBI Taxonomy" id="1054550"/>
    <lineage>
        <taxon>Bacteria</taxon>
        <taxon>Bacillati</taxon>
        <taxon>Actinomycetota</taxon>
        <taxon>Actinomycetes</taxon>
        <taxon>Micrococcales</taxon>
        <taxon>Luteimicrobium</taxon>
    </lineage>
</organism>
<proteinExistence type="predicted"/>
<reference evidence="2" key="1">
    <citation type="journal article" date="2019" name="Int. J. Syst. Evol. Microbiol.">
        <title>The Global Catalogue of Microorganisms (GCM) 10K type strain sequencing project: providing services to taxonomists for standard genome sequencing and annotation.</title>
        <authorList>
            <consortium name="The Broad Institute Genomics Platform"/>
            <consortium name="The Broad Institute Genome Sequencing Center for Infectious Disease"/>
            <person name="Wu L."/>
            <person name="Ma J."/>
        </authorList>
    </citation>
    <scope>NUCLEOTIDE SEQUENCE [LARGE SCALE GENOMIC DNA]</scope>
    <source>
        <strain evidence="2">NBRC 106348</strain>
    </source>
</reference>
<sequence length="88" mass="10039">MSAESLQYELRGRFGDLRDIDKLHLSVRWEPTPAIVRVGACIEPYSWDNRMVAIESLLRFEADHAAEFAVEFDVIPLNAVNDEDFAEA</sequence>
<dbReference type="Proteomes" id="UP001157091">
    <property type="component" value="Unassembled WGS sequence"/>
</dbReference>
<gene>
    <name evidence="1" type="ORF">GCM10025864_24440</name>
</gene>
<dbReference type="RefSeq" id="WP_284293431.1">
    <property type="nucleotide sequence ID" value="NZ_BSUK01000001.1"/>
</dbReference>
<keyword evidence="2" id="KW-1185">Reference proteome</keyword>
<evidence type="ECO:0000313" key="2">
    <source>
        <dbReference type="Proteomes" id="UP001157091"/>
    </source>
</evidence>
<name>A0ABQ6I1Q6_9MICO</name>
<comment type="caution">
    <text evidence="1">The sequence shown here is derived from an EMBL/GenBank/DDBJ whole genome shotgun (WGS) entry which is preliminary data.</text>
</comment>